<dbReference type="Proteomes" id="UP001222325">
    <property type="component" value="Unassembled WGS sequence"/>
</dbReference>
<reference evidence="2" key="1">
    <citation type="submission" date="2023-03" db="EMBL/GenBank/DDBJ databases">
        <title>Massive genome expansion in bonnet fungi (Mycena s.s.) driven by repeated elements and novel gene families across ecological guilds.</title>
        <authorList>
            <consortium name="Lawrence Berkeley National Laboratory"/>
            <person name="Harder C.B."/>
            <person name="Miyauchi S."/>
            <person name="Viragh M."/>
            <person name="Kuo A."/>
            <person name="Thoen E."/>
            <person name="Andreopoulos B."/>
            <person name="Lu D."/>
            <person name="Skrede I."/>
            <person name="Drula E."/>
            <person name="Henrissat B."/>
            <person name="Morin E."/>
            <person name="Kohler A."/>
            <person name="Barry K."/>
            <person name="LaButti K."/>
            <person name="Morin E."/>
            <person name="Salamov A."/>
            <person name="Lipzen A."/>
            <person name="Mereny Z."/>
            <person name="Hegedus B."/>
            <person name="Baldrian P."/>
            <person name="Stursova M."/>
            <person name="Weitz H."/>
            <person name="Taylor A."/>
            <person name="Grigoriev I.V."/>
            <person name="Nagy L.G."/>
            <person name="Martin F."/>
            <person name="Kauserud H."/>
        </authorList>
    </citation>
    <scope>NUCLEOTIDE SEQUENCE</scope>
    <source>
        <strain evidence="2">CBHHK173m</strain>
    </source>
</reference>
<comment type="caution">
    <text evidence="2">The sequence shown here is derived from an EMBL/GenBank/DDBJ whole genome shotgun (WGS) entry which is preliminary data.</text>
</comment>
<name>A0AAD6UCK1_9AGAR</name>
<evidence type="ECO:0000313" key="3">
    <source>
        <dbReference type="Proteomes" id="UP001222325"/>
    </source>
</evidence>
<dbReference type="AlphaFoldDB" id="A0AAD6UCK1"/>
<proteinExistence type="predicted"/>
<dbReference type="EMBL" id="JARJCN010000016">
    <property type="protein sequence ID" value="KAJ7093393.1"/>
    <property type="molecule type" value="Genomic_DNA"/>
</dbReference>
<feature type="region of interest" description="Disordered" evidence="1">
    <location>
        <begin position="1"/>
        <end position="37"/>
    </location>
</feature>
<keyword evidence="3" id="KW-1185">Reference proteome</keyword>
<feature type="compositionally biased region" description="Basic and acidic residues" evidence="1">
    <location>
        <begin position="25"/>
        <end position="36"/>
    </location>
</feature>
<evidence type="ECO:0000313" key="2">
    <source>
        <dbReference type="EMBL" id="KAJ7093393.1"/>
    </source>
</evidence>
<evidence type="ECO:0000256" key="1">
    <source>
        <dbReference type="SAM" id="MobiDB-lite"/>
    </source>
</evidence>
<organism evidence="2 3">
    <name type="scientific">Mycena belliarum</name>
    <dbReference type="NCBI Taxonomy" id="1033014"/>
    <lineage>
        <taxon>Eukaryota</taxon>
        <taxon>Fungi</taxon>
        <taxon>Dikarya</taxon>
        <taxon>Basidiomycota</taxon>
        <taxon>Agaricomycotina</taxon>
        <taxon>Agaricomycetes</taxon>
        <taxon>Agaricomycetidae</taxon>
        <taxon>Agaricales</taxon>
        <taxon>Marasmiineae</taxon>
        <taxon>Mycenaceae</taxon>
        <taxon>Mycena</taxon>
    </lineage>
</organism>
<gene>
    <name evidence="2" type="ORF">B0H15DRAFT_157435</name>
</gene>
<protein>
    <submittedName>
        <fullName evidence="2">Uncharacterized protein</fullName>
    </submittedName>
</protein>
<accession>A0AAD6UCK1</accession>
<sequence>MATSHTDLRSPPGYDESLEASPSKGSERTSPEKPKGEPLSPRYVYYCVYGLDGPILPRGELSGYHPSIGRIKATSIPPPHTVASLKRALAQAEKLPDPDGALTALYQTKGARAAMAASERVTITTGDIGATPQTPMALVFLPEVPDARSRGTCDDEFASSEASPWLYYRLYTRDGEASSTRAFDTAEPALGRIRRDLISPPRNAASIMRRIAKVEGKAIYAWGDLFTDMSADRAQSGFEIMTDAFGAAESDPIMIVQPERRAGLHNRPLWFRSPPEKPYSWFLGTVAGEIVLTDGVPAQYHPYNPDYTAVRQNGQMGRVIADPRTTRFLDEDSAPAPNADSNSCTLQ</sequence>